<dbReference type="EMBL" id="SJKD01000005">
    <property type="protein sequence ID" value="TCC48009.1"/>
    <property type="molecule type" value="Genomic_DNA"/>
</dbReference>
<comment type="caution">
    <text evidence="7">The sequence shown here is derived from an EMBL/GenBank/DDBJ whole genome shotgun (WGS) entry which is preliminary data.</text>
</comment>
<dbReference type="PANTHER" id="PTHR35908:SF1">
    <property type="entry name" value="CONSERVED PROTEIN"/>
    <property type="match status" value="1"/>
</dbReference>
<dbReference type="Gene3D" id="3.30.1360.20">
    <property type="entry name" value="Transcriptional coactivator/pterin dehydratase"/>
    <property type="match status" value="1"/>
</dbReference>
<dbReference type="EC" id="4.2.1.96" evidence="3"/>
<organism evidence="7 8">
    <name type="scientific">Kribbella capetownensis</name>
    <dbReference type="NCBI Taxonomy" id="1572659"/>
    <lineage>
        <taxon>Bacteria</taxon>
        <taxon>Bacillati</taxon>
        <taxon>Actinomycetota</taxon>
        <taxon>Actinomycetes</taxon>
        <taxon>Propionibacteriales</taxon>
        <taxon>Kribbellaceae</taxon>
        <taxon>Kribbella</taxon>
    </lineage>
</organism>
<protein>
    <recommendedName>
        <fullName evidence="4">Putative pterin-4-alpha-carbinolamine dehydratase</fullName>
        <ecNumber evidence="3">4.2.1.96</ecNumber>
    </recommendedName>
</protein>
<evidence type="ECO:0000256" key="5">
    <source>
        <dbReference type="ARBA" id="ARBA00023239"/>
    </source>
</evidence>
<evidence type="ECO:0000256" key="2">
    <source>
        <dbReference type="ARBA" id="ARBA00006472"/>
    </source>
</evidence>
<dbReference type="Pfam" id="PF18029">
    <property type="entry name" value="Glyoxalase_6"/>
    <property type="match status" value="1"/>
</dbReference>
<gene>
    <name evidence="7" type="ORF">E0H75_23460</name>
</gene>
<dbReference type="SUPFAM" id="SSF54593">
    <property type="entry name" value="Glyoxalase/Bleomycin resistance protein/Dihydroxybiphenyl dioxygenase"/>
    <property type="match status" value="1"/>
</dbReference>
<dbReference type="AlphaFoldDB" id="A0A4R0JMT8"/>
<reference evidence="7 8" key="1">
    <citation type="submission" date="2019-02" db="EMBL/GenBank/DDBJ databases">
        <title>Kribbella capetownensis sp. nov. and Kribbella speibonae sp. nov., isolated from soil.</title>
        <authorList>
            <person name="Curtis S.M."/>
            <person name="Norton I."/>
            <person name="Everest G.J."/>
            <person name="Meyers P.R."/>
        </authorList>
    </citation>
    <scope>NUCLEOTIDE SEQUENCE [LARGE SCALE GENOMIC DNA]</scope>
    <source>
        <strain evidence="7 8">YM53</strain>
    </source>
</reference>
<evidence type="ECO:0000313" key="7">
    <source>
        <dbReference type="EMBL" id="TCC48009.1"/>
    </source>
</evidence>
<evidence type="ECO:0000256" key="1">
    <source>
        <dbReference type="ARBA" id="ARBA00001554"/>
    </source>
</evidence>
<dbReference type="PANTHER" id="PTHR35908">
    <property type="entry name" value="HYPOTHETICAL FUSION PROTEIN"/>
    <property type="match status" value="1"/>
</dbReference>
<dbReference type="Pfam" id="PF01329">
    <property type="entry name" value="Pterin_4a"/>
    <property type="match status" value="1"/>
</dbReference>
<proteinExistence type="inferred from homology"/>
<dbReference type="OrthoDB" id="15077at2"/>
<evidence type="ECO:0000256" key="3">
    <source>
        <dbReference type="ARBA" id="ARBA00013252"/>
    </source>
</evidence>
<evidence type="ECO:0000259" key="6">
    <source>
        <dbReference type="Pfam" id="PF18029"/>
    </source>
</evidence>
<name>A0A4R0JMT8_9ACTN</name>
<dbReference type="InterPro" id="IPR029068">
    <property type="entry name" value="Glyas_Bleomycin-R_OHBP_Dase"/>
</dbReference>
<feature type="domain" description="Glyoxalase-like" evidence="6">
    <location>
        <begin position="117"/>
        <end position="220"/>
    </location>
</feature>
<dbReference type="InterPro" id="IPR001533">
    <property type="entry name" value="Pterin_deHydtase"/>
</dbReference>
<dbReference type="SUPFAM" id="SSF55248">
    <property type="entry name" value="PCD-like"/>
    <property type="match status" value="1"/>
</dbReference>
<dbReference type="GO" id="GO:0008124">
    <property type="term" value="F:4-alpha-hydroxytetrahydrobiopterin dehydratase activity"/>
    <property type="evidence" value="ECO:0007669"/>
    <property type="project" value="UniProtKB-EC"/>
</dbReference>
<dbReference type="InterPro" id="IPR041581">
    <property type="entry name" value="Glyoxalase_6"/>
</dbReference>
<evidence type="ECO:0000256" key="4">
    <source>
        <dbReference type="ARBA" id="ARBA00021735"/>
    </source>
</evidence>
<comment type="similarity">
    <text evidence="2">Belongs to the pterin-4-alpha-carbinolamine dehydratase family.</text>
</comment>
<dbReference type="GO" id="GO:0006729">
    <property type="term" value="P:tetrahydrobiopterin biosynthetic process"/>
    <property type="evidence" value="ECO:0007669"/>
    <property type="project" value="InterPro"/>
</dbReference>
<dbReference type="InterPro" id="IPR036428">
    <property type="entry name" value="PCD_sf"/>
</dbReference>
<dbReference type="Gene3D" id="3.10.180.10">
    <property type="entry name" value="2,3-Dihydroxybiphenyl 1,2-Dioxygenase, domain 1"/>
    <property type="match status" value="1"/>
</dbReference>
<evidence type="ECO:0000313" key="8">
    <source>
        <dbReference type="Proteomes" id="UP000293342"/>
    </source>
</evidence>
<dbReference type="Proteomes" id="UP000293342">
    <property type="component" value="Unassembled WGS sequence"/>
</dbReference>
<keyword evidence="5" id="KW-0456">Lyase</keyword>
<accession>A0A4R0JMT8</accession>
<keyword evidence="8" id="KW-1185">Reference proteome</keyword>
<sequence length="225" mass="23874">MLTMQAIQDAGVSDWRKLAQRLHARFLVASFADGLKFLTAIGETCAAAGTQPDVRVGATFVDVALASPDAVYRDPDGVEYVFPSVTQRDVELARRISAIAGSHGVQADPAGVVQLEIAIDTADPQKIGPFWAAVLTGSTDAPGGVDVGDPTDRVPNLWFQRTDPHETPRQRFHLDLWLPPEVAPARIEAALAAGGTISYDAEAPAFTVLADPDGNKVCICTADGR</sequence>
<comment type="catalytic activity">
    <reaction evidence="1">
        <text>(4aS,6R)-4a-hydroxy-L-erythro-5,6,7,8-tetrahydrobiopterin = (6R)-L-erythro-6,7-dihydrobiopterin + H2O</text>
        <dbReference type="Rhea" id="RHEA:11920"/>
        <dbReference type="ChEBI" id="CHEBI:15377"/>
        <dbReference type="ChEBI" id="CHEBI:15642"/>
        <dbReference type="ChEBI" id="CHEBI:43120"/>
        <dbReference type="EC" id="4.2.1.96"/>
    </reaction>
</comment>